<dbReference type="Gene3D" id="3.40.50.720">
    <property type="entry name" value="NAD(P)-binding Rossmann-like Domain"/>
    <property type="match status" value="1"/>
</dbReference>
<dbReference type="AlphaFoldDB" id="A0A7C5QJ53"/>
<evidence type="ECO:0000256" key="1">
    <source>
        <dbReference type="ARBA" id="ARBA00023002"/>
    </source>
</evidence>
<dbReference type="InterPro" id="IPR010185">
    <property type="entry name" value="NpdG"/>
</dbReference>
<dbReference type="NCBIfam" id="TIGR01915">
    <property type="entry name" value="npdG"/>
    <property type="match status" value="1"/>
</dbReference>
<protein>
    <submittedName>
        <fullName evidence="3">NADPH-dependent F420 reductase</fullName>
    </submittedName>
</protein>
<sequence length="234" mass="25215">MRLNNFPLRYGWRKLMRVSVLGGTGGLGFAVALRLAKAGVEVVIGSRQAEKAVKAATQILTILGDARVYGRVNHEAVEGCDVVFFTIPYEAVDEIARSVAPSLQQGCLAVSCIVSMSENGVSSAEFLASRLPSWARVVAALHTVSASALIDVDKPLNMDTFIFGDNSEDKKTVARLLSVVEGLRPVDGGPLKNSRYGEAFTRFLMGVNKRYGVGNAGIRVTGLADEAVWKRWGR</sequence>
<dbReference type="GO" id="GO:0005886">
    <property type="term" value="C:plasma membrane"/>
    <property type="evidence" value="ECO:0007669"/>
    <property type="project" value="TreeGrafter"/>
</dbReference>
<dbReference type="GO" id="GO:0016651">
    <property type="term" value="F:oxidoreductase activity, acting on NAD(P)H"/>
    <property type="evidence" value="ECO:0007669"/>
    <property type="project" value="InterPro"/>
</dbReference>
<dbReference type="GO" id="GO:0052851">
    <property type="term" value="F:ferric-chelate reductase (NADPH) activity"/>
    <property type="evidence" value="ECO:0007669"/>
    <property type="project" value="TreeGrafter"/>
</dbReference>
<organism evidence="3">
    <name type="scientific">Caldiarchaeum subterraneum</name>
    <dbReference type="NCBI Taxonomy" id="311458"/>
    <lineage>
        <taxon>Archaea</taxon>
        <taxon>Nitrososphaerota</taxon>
        <taxon>Candidatus Caldarchaeales</taxon>
        <taxon>Candidatus Caldarchaeaceae</taxon>
        <taxon>Candidatus Caldarchaeum</taxon>
    </lineage>
</organism>
<dbReference type="PANTHER" id="PTHR14239:SF0">
    <property type="entry name" value="F420-DEPENDENT NADP REDUCTASE"/>
    <property type="match status" value="1"/>
</dbReference>
<accession>A0A7C5QJ53</accession>
<dbReference type="GO" id="GO:0050661">
    <property type="term" value="F:NADP binding"/>
    <property type="evidence" value="ECO:0007669"/>
    <property type="project" value="InterPro"/>
</dbReference>
<keyword evidence="1" id="KW-0560">Oxidoreductase</keyword>
<dbReference type="InterPro" id="IPR051267">
    <property type="entry name" value="STEAP_metalloreductase"/>
</dbReference>
<dbReference type="GO" id="GO:0015677">
    <property type="term" value="P:copper ion import"/>
    <property type="evidence" value="ECO:0007669"/>
    <property type="project" value="TreeGrafter"/>
</dbReference>
<evidence type="ECO:0000313" key="3">
    <source>
        <dbReference type="EMBL" id="HHK68174.1"/>
    </source>
</evidence>
<dbReference type="InterPro" id="IPR036291">
    <property type="entry name" value="NAD(P)-bd_dom_sf"/>
</dbReference>
<proteinExistence type="predicted"/>
<dbReference type="Pfam" id="PF03807">
    <property type="entry name" value="F420_oxidored"/>
    <property type="match status" value="1"/>
</dbReference>
<dbReference type="InterPro" id="IPR028939">
    <property type="entry name" value="P5C_Rdtase_cat_N"/>
</dbReference>
<dbReference type="PANTHER" id="PTHR14239">
    <property type="entry name" value="DUDULIN-RELATED"/>
    <property type="match status" value="1"/>
</dbReference>
<evidence type="ECO:0000259" key="2">
    <source>
        <dbReference type="Pfam" id="PF03807"/>
    </source>
</evidence>
<reference evidence="3" key="1">
    <citation type="journal article" date="2020" name="mSystems">
        <title>Genome- and Community-Level Interaction Insights into Carbon Utilization and Element Cycling Functions of Hydrothermarchaeota in Hydrothermal Sediment.</title>
        <authorList>
            <person name="Zhou Z."/>
            <person name="Liu Y."/>
            <person name="Xu W."/>
            <person name="Pan J."/>
            <person name="Luo Z.H."/>
            <person name="Li M."/>
        </authorList>
    </citation>
    <scope>NUCLEOTIDE SEQUENCE [LARGE SCALE GENOMIC DNA]</scope>
    <source>
        <strain evidence="3">SpSt-1056</strain>
    </source>
</reference>
<dbReference type="EMBL" id="DRWN01000026">
    <property type="protein sequence ID" value="HHK68174.1"/>
    <property type="molecule type" value="Genomic_DNA"/>
</dbReference>
<dbReference type="GO" id="GO:0006740">
    <property type="term" value="P:NADPH regeneration"/>
    <property type="evidence" value="ECO:0007669"/>
    <property type="project" value="InterPro"/>
</dbReference>
<dbReference type="GO" id="GO:0070967">
    <property type="term" value="F:coenzyme F420 binding"/>
    <property type="evidence" value="ECO:0007669"/>
    <property type="project" value="InterPro"/>
</dbReference>
<dbReference type="GO" id="GO:0008823">
    <property type="term" value="F:cupric reductase (NADH) activity"/>
    <property type="evidence" value="ECO:0007669"/>
    <property type="project" value="TreeGrafter"/>
</dbReference>
<gene>
    <name evidence="3" type="primary">npdG</name>
    <name evidence="3" type="ORF">ENM11_03335</name>
</gene>
<comment type="caution">
    <text evidence="3">The sequence shown here is derived from an EMBL/GenBank/DDBJ whole genome shotgun (WGS) entry which is preliminary data.</text>
</comment>
<name>A0A7C5QJ53_CALS0</name>
<feature type="domain" description="Pyrroline-5-carboxylate reductase catalytic N-terminal" evidence="2">
    <location>
        <begin position="18"/>
        <end position="113"/>
    </location>
</feature>
<dbReference type="SUPFAM" id="SSF51735">
    <property type="entry name" value="NAD(P)-binding Rossmann-fold domains"/>
    <property type="match status" value="1"/>
</dbReference>